<feature type="compositionally biased region" description="Basic and acidic residues" evidence="2">
    <location>
        <begin position="205"/>
        <end position="228"/>
    </location>
</feature>
<dbReference type="GeneID" id="85226577"/>
<dbReference type="RefSeq" id="XP_060122841.1">
    <property type="nucleotide sequence ID" value="XM_060266858.1"/>
</dbReference>
<dbReference type="AlphaFoldDB" id="A0AAF0JBH0"/>
<feature type="region of interest" description="Disordered" evidence="2">
    <location>
        <begin position="365"/>
        <end position="399"/>
    </location>
</feature>
<keyword evidence="4" id="KW-1185">Reference proteome</keyword>
<evidence type="ECO:0000256" key="1">
    <source>
        <dbReference type="SAM" id="Coils"/>
    </source>
</evidence>
<dbReference type="Proteomes" id="UP001217754">
    <property type="component" value="Chromosome 5"/>
</dbReference>
<keyword evidence="1" id="KW-0175">Coiled coil</keyword>
<evidence type="ECO:0000313" key="4">
    <source>
        <dbReference type="Proteomes" id="UP001217754"/>
    </source>
</evidence>
<gene>
    <name evidence="3" type="ORF">MJAP1_002926</name>
</gene>
<feature type="compositionally biased region" description="Low complexity" evidence="2">
    <location>
        <begin position="169"/>
        <end position="186"/>
    </location>
</feature>
<evidence type="ECO:0000313" key="3">
    <source>
        <dbReference type="EMBL" id="WFD39944.1"/>
    </source>
</evidence>
<proteinExistence type="predicted"/>
<reference evidence="3" key="1">
    <citation type="submission" date="2023-03" db="EMBL/GenBank/DDBJ databases">
        <title>Mating type loci evolution in Malassezia.</title>
        <authorList>
            <person name="Coelho M.A."/>
        </authorList>
    </citation>
    <scope>NUCLEOTIDE SEQUENCE</scope>
    <source>
        <strain evidence="3">CBS 9431</strain>
    </source>
</reference>
<protein>
    <submittedName>
        <fullName evidence="3">Uncharacterized protein</fullName>
    </submittedName>
</protein>
<feature type="compositionally biased region" description="Polar residues" evidence="2">
    <location>
        <begin position="382"/>
        <end position="392"/>
    </location>
</feature>
<feature type="region of interest" description="Disordered" evidence="2">
    <location>
        <begin position="91"/>
        <end position="228"/>
    </location>
</feature>
<feature type="compositionally biased region" description="Low complexity" evidence="2">
    <location>
        <begin position="117"/>
        <end position="134"/>
    </location>
</feature>
<organism evidence="3 4">
    <name type="scientific">Malassezia japonica</name>
    <dbReference type="NCBI Taxonomy" id="223818"/>
    <lineage>
        <taxon>Eukaryota</taxon>
        <taxon>Fungi</taxon>
        <taxon>Dikarya</taxon>
        <taxon>Basidiomycota</taxon>
        <taxon>Ustilaginomycotina</taxon>
        <taxon>Malasseziomycetes</taxon>
        <taxon>Malasseziales</taxon>
        <taxon>Malasseziaceae</taxon>
        <taxon>Malassezia</taxon>
    </lineage>
</organism>
<feature type="region of interest" description="Disordered" evidence="2">
    <location>
        <begin position="266"/>
        <end position="350"/>
    </location>
</feature>
<accession>A0AAF0JBH0</accession>
<name>A0AAF0JBH0_9BASI</name>
<feature type="coiled-coil region" evidence="1">
    <location>
        <begin position="58"/>
        <end position="87"/>
    </location>
</feature>
<dbReference type="EMBL" id="CP119962">
    <property type="protein sequence ID" value="WFD39944.1"/>
    <property type="molecule type" value="Genomic_DNA"/>
</dbReference>
<sequence>MAGLDWFNGANAAMMSDPMNGPFGVSNNFQTNTTAQLTQQLNALHLQNQQNEQIVMQQNKLLAQLQAAQEMRAKAELEASAALLQQQQLSSHNELPSNPRHGMNKRQGMDFSHLANSSPSNRYSGSSLGVSLGSAHDSDQRRSKQLPPDVSKAMSAMNALRQQHAGDQSYDGSDSSFSRSPRPNSYGGRDRNRESGNMAQGGMRSESRRTSTVQRNEKQYGMDTPERHRAVTPSIVIESASQIPSLPHPPLPADVNAVGMRIGQRTMPVVDSPGGNAHSRQPDTHHGGENLPSTPNNRQDKRQSYNDLGAGKPSSRPSDGGPRPGGSPQPPHAALIQPRRQPRGPPMESFFANNFLARRSLRTRREAMSKLCSSPRAASFSGPKSTSPQAVSSPLARQA</sequence>
<evidence type="ECO:0000256" key="2">
    <source>
        <dbReference type="SAM" id="MobiDB-lite"/>
    </source>
</evidence>